<evidence type="ECO:0000256" key="3">
    <source>
        <dbReference type="ARBA" id="ARBA00023136"/>
    </source>
</evidence>
<dbReference type="Pfam" id="PF06004">
    <property type="entry name" value="DUF903"/>
    <property type="match status" value="1"/>
</dbReference>
<protein>
    <submittedName>
        <fullName evidence="9">YgdI/YgdR family lipoprotein</fullName>
    </submittedName>
</protein>
<dbReference type="RefSeq" id="WP_279024968.1">
    <property type="nucleotide sequence ID" value="NZ_BAABDG010000003.1"/>
</dbReference>
<organism evidence="9 10">
    <name type="scientific">Gibbsiella dentisursi</name>
    <dbReference type="NCBI Taxonomy" id="796890"/>
    <lineage>
        <taxon>Bacteria</taxon>
        <taxon>Pseudomonadati</taxon>
        <taxon>Pseudomonadota</taxon>
        <taxon>Gammaproteobacteria</taxon>
        <taxon>Enterobacterales</taxon>
        <taxon>Yersiniaceae</taxon>
        <taxon>Gibbsiella</taxon>
    </lineage>
</organism>
<evidence type="ECO:0000259" key="8">
    <source>
        <dbReference type="Pfam" id="PF06004"/>
    </source>
</evidence>
<reference evidence="10" key="1">
    <citation type="journal article" date="2019" name="Int. J. Syst. Evol. Microbiol.">
        <title>The Global Catalogue of Microorganisms (GCM) 10K type strain sequencing project: providing services to taxonomists for standard genome sequencing and annotation.</title>
        <authorList>
            <consortium name="The Broad Institute Genomics Platform"/>
            <consortium name="The Broad Institute Genome Sequencing Center for Infectious Disease"/>
            <person name="Wu L."/>
            <person name="Ma J."/>
        </authorList>
    </citation>
    <scope>NUCLEOTIDE SEQUENCE [LARGE SCALE GENOMIC DNA]</scope>
    <source>
        <strain evidence="10">JCM 17201</strain>
    </source>
</reference>
<feature type="chain" id="PRO_5046418513" evidence="7">
    <location>
        <begin position="28"/>
        <end position="72"/>
    </location>
</feature>
<evidence type="ECO:0000256" key="1">
    <source>
        <dbReference type="ARBA" id="ARBA00022475"/>
    </source>
</evidence>
<dbReference type="InterPro" id="IPR010920">
    <property type="entry name" value="LSM_dom_sf"/>
</dbReference>
<dbReference type="Proteomes" id="UP001499994">
    <property type="component" value="Unassembled WGS sequence"/>
</dbReference>
<keyword evidence="3" id="KW-0472">Membrane</keyword>
<evidence type="ECO:0000256" key="5">
    <source>
        <dbReference type="ARBA" id="ARBA00023288"/>
    </source>
</evidence>
<sequence length="72" mass="7927">MKKWVMAVSALLTIAMLAGCSSNYVMATKEGNMILTQGKPQMDSDTGLISYTDEQGNNRQINSDQVSQIIER</sequence>
<dbReference type="InterPro" id="IPR047807">
    <property type="entry name" value="YgdI/YgdR-like_SH3-like"/>
</dbReference>
<dbReference type="PANTHER" id="PTHR37011">
    <property type="entry name" value="POT FAMILY PEPTIDE TRANSPORT PROTEIN-RELATED"/>
    <property type="match status" value="1"/>
</dbReference>
<dbReference type="InterPro" id="IPR010305">
    <property type="entry name" value="YgdI/YgdR-like"/>
</dbReference>
<evidence type="ECO:0000256" key="7">
    <source>
        <dbReference type="SAM" id="SignalP"/>
    </source>
</evidence>
<dbReference type="Gene3D" id="2.30.30.100">
    <property type="match status" value="1"/>
</dbReference>
<accession>A0ABP7L9P8</accession>
<feature type="region of interest" description="Disordered" evidence="6">
    <location>
        <begin position="50"/>
        <end position="72"/>
    </location>
</feature>
<evidence type="ECO:0000313" key="9">
    <source>
        <dbReference type="EMBL" id="GAA3896476.1"/>
    </source>
</evidence>
<keyword evidence="10" id="KW-1185">Reference proteome</keyword>
<evidence type="ECO:0000256" key="6">
    <source>
        <dbReference type="SAM" id="MobiDB-lite"/>
    </source>
</evidence>
<name>A0ABP7L9P8_9GAMM</name>
<dbReference type="PANTHER" id="PTHR37011:SF1">
    <property type="entry name" value="POT FAMILY PEPTIDE TRANSPORT PROTEIN"/>
    <property type="match status" value="1"/>
</dbReference>
<evidence type="ECO:0000313" key="10">
    <source>
        <dbReference type="Proteomes" id="UP001499994"/>
    </source>
</evidence>
<dbReference type="EMBL" id="BAABDG010000003">
    <property type="protein sequence ID" value="GAA3896476.1"/>
    <property type="molecule type" value="Genomic_DNA"/>
</dbReference>
<dbReference type="PROSITE" id="PS51257">
    <property type="entry name" value="PROKAR_LIPOPROTEIN"/>
    <property type="match status" value="1"/>
</dbReference>
<evidence type="ECO:0000256" key="4">
    <source>
        <dbReference type="ARBA" id="ARBA00023139"/>
    </source>
</evidence>
<comment type="caution">
    <text evidence="9">The sequence shown here is derived from an EMBL/GenBank/DDBJ whole genome shotgun (WGS) entry which is preliminary data.</text>
</comment>
<keyword evidence="1" id="KW-1003">Cell membrane</keyword>
<gene>
    <name evidence="9" type="ORF">GCM10022405_22130</name>
</gene>
<feature type="signal peptide" evidence="7">
    <location>
        <begin position="1"/>
        <end position="27"/>
    </location>
</feature>
<feature type="domain" description="Lipoprotein YgdI/YgdR-like SH3-like" evidence="8">
    <location>
        <begin position="23"/>
        <end position="71"/>
    </location>
</feature>
<keyword evidence="2 7" id="KW-0732">Signal</keyword>
<dbReference type="SUPFAM" id="SSF50182">
    <property type="entry name" value="Sm-like ribonucleoproteins"/>
    <property type="match status" value="1"/>
</dbReference>
<keyword evidence="4" id="KW-0564">Palmitate</keyword>
<evidence type="ECO:0000256" key="2">
    <source>
        <dbReference type="ARBA" id="ARBA00022729"/>
    </source>
</evidence>
<proteinExistence type="predicted"/>
<dbReference type="NCBIfam" id="NF033216">
    <property type="entry name" value="lipo_YgdI_YgdR"/>
    <property type="match status" value="1"/>
</dbReference>
<keyword evidence="5 9" id="KW-0449">Lipoprotein</keyword>